<dbReference type="AlphaFoldDB" id="A0AAV4F452"/>
<gene>
    <name evidence="1" type="ORF">ElyMa_003700200</name>
</gene>
<dbReference type="EMBL" id="BMAT01007591">
    <property type="protein sequence ID" value="GFR67220.1"/>
    <property type="molecule type" value="Genomic_DNA"/>
</dbReference>
<evidence type="ECO:0000313" key="2">
    <source>
        <dbReference type="Proteomes" id="UP000762676"/>
    </source>
</evidence>
<keyword evidence="2" id="KW-1185">Reference proteome</keyword>
<name>A0AAV4F452_9GAST</name>
<reference evidence="1 2" key="1">
    <citation type="journal article" date="2021" name="Elife">
        <title>Chloroplast acquisition without the gene transfer in kleptoplastic sea slugs, Plakobranchus ocellatus.</title>
        <authorList>
            <person name="Maeda T."/>
            <person name="Takahashi S."/>
            <person name="Yoshida T."/>
            <person name="Shimamura S."/>
            <person name="Takaki Y."/>
            <person name="Nagai Y."/>
            <person name="Toyoda A."/>
            <person name="Suzuki Y."/>
            <person name="Arimoto A."/>
            <person name="Ishii H."/>
            <person name="Satoh N."/>
            <person name="Nishiyama T."/>
            <person name="Hasebe M."/>
            <person name="Maruyama T."/>
            <person name="Minagawa J."/>
            <person name="Obokata J."/>
            <person name="Shigenobu S."/>
        </authorList>
    </citation>
    <scope>NUCLEOTIDE SEQUENCE [LARGE SCALE GENOMIC DNA]</scope>
</reference>
<dbReference type="Proteomes" id="UP000762676">
    <property type="component" value="Unassembled WGS sequence"/>
</dbReference>
<proteinExistence type="predicted"/>
<evidence type="ECO:0000313" key="1">
    <source>
        <dbReference type="EMBL" id="GFR67220.1"/>
    </source>
</evidence>
<accession>A0AAV4F452</accession>
<sequence>MLVTLNFDPQDVLNSEFSNNGQLLANYALSNNAGSYDAYSYTNGNMTVKGLYDSNCLVVVLTVDIDAVPADDFFLYSSFFMAMFYKSKLYLSDFATIT</sequence>
<comment type="caution">
    <text evidence="1">The sequence shown here is derived from an EMBL/GenBank/DDBJ whole genome shotgun (WGS) entry which is preliminary data.</text>
</comment>
<organism evidence="1 2">
    <name type="scientific">Elysia marginata</name>
    <dbReference type="NCBI Taxonomy" id="1093978"/>
    <lineage>
        <taxon>Eukaryota</taxon>
        <taxon>Metazoa</taxon>
        <taxon>Spiralia</taxon>
        <taxon>Lophotrochozoa</taxon>
        <taxon>Mollusca</taxon>
        <taxon>Gastropoda</taxon>
        <taxon>Heterobranchia</taxon>
        <taxon>Euthyneura</taxon>
        <taxon>Panpulmonata</taxon>
        <taxon>Sacoglossa</taxon>
        <taxon>Placobranchoidea</taxon>
        <taxon>Plakobranchidae</taxon>
        <taxon>Elysia</taxon>
    </lineage>
</organism>
<protein>
    <submittedName>
        <fullName evidence="1">Uncharacterized protein</fullName>
    </submittedName>
</protein>